<accession>A9WPS5</accession>
<protein>
    <submittedName>
        <fullName evidence="9">Dipeptide transport system permease protein</fullName>
    </submittedName>
</protein>
<comment type="similarity">
    <text evidence="7">Belongs to the binding-protein-dependent transport system permease family.</text>
</comment>
<evidence type="ECO:0000256" key="7">
    <source>
        <dbReference type="RuleBase" id="RU363032"/>
    </source>
</evidence>
<keyword evidence="6 7" id="KW-0472">Membrane</keyword>
<dbReference type="RefSeq" id="WP_012244729.1">
    <property type="nucleotide sequence ID" value="NC_010168.1"/>
</dbReference>
<dbReference type="SUPFAM" id="SSF161098">
    <property type="entry name" value="MetI-like"/>
    <property type="match status" value="1"/>
</dbReference>
<evidence type="ECO:0000259" key="8">
    <source>
        <dbReference type="PROSITE" id="PS50928"/>
    </source>
</evidence>
<evidence type="ECO:0000256" key="4">
    <source>
        <dbReference type="ARBA" id="ARBA00022692"/>
    </source>
</evidence>
<dbReference type="PANTHER" id="PTHR43163:SF6">
    <property type="entry name" value="DIPEPTIDE TRANSPORT SYSTEM PERMEASE PROTEIN DPPB-RELATED"/>
    <property type="match status" value="1"/>
</dbReference>
<evidence type="ECO:0000256" key="5">
    <source>
        <dbReference type="ARBA" id="ARBA00022989"/>
    </source>
</evidence>
<keyword evidence="2 7" id="KW-0813">Transport</keyword>
<reference evidence="10" key="1">
    <citation type="journal article" date="2008" name="J. Bacteriol.">
        <title>Genome sequence of the fish pathogen Renibacterium salmoninarum suggests reductive evolution away from an environmental Arthrobacter ancestor.</title>
        <authorList>
            <person name="Wiens G.D."/>
            <person name="Rockey D.D."/>
            <person name="Wu Z."/>
            <person name="Chang J."/>
            <person name="Levy R."/>
            <person name="Crane S."/>
            <person name="Chen D.S."/>
            <person name="Capri G.R."/>
            <person name="Burnett J.R."/>
            <person name="Sudheesh P.S."/>
            <person name="Schipma M.J."/>
            <person name="Burd H."/>
            <person name="Bhattacharyya A."/>
            <person name="Rhodes L.D."/>
            <person name="Kaul R."/>
            <person name="Strom M.S."/>
        </authorList>
    </citation>
    <scope>NUCLEOTIDE SEQUENCE [LARGE SCALE GENOMIC DNA]</scope>
    <source>
        <strain evidence="10">ATCC 33209 / DSM 20767 / JCM 11484 / NBRC 15589 / NCIMB 2235</strain>
    </source>
</reference>
<evidence type="ECO:0000256" key="6">
    <source>
        <dbReference type="ARBA" id="ARBA00023136"/>
    </source>
</evidence>
<dbReference type="PROSITE" id="PS50928">
    <property type="entry name" value="ABC_TM1"/>
    <property type="match status" value="1"/>
</dbReference>
<dbReference type="STRING" id="288705.RSal33209_1309"/>
<dbReference type="eggNOG" id="COG0601">
    <property type="taxonomic scope" value="Bacteria"/>
</dbReference>
<name>A9WPS5_RENSM</name>
<keyword evidence="4 7" id="KW-0812">Transmembrane</keyword>
<keyword evidence="5 7" id="KW-1133">Transmembrane helix</keyword>
<dbReference type="GO" id="GO:0005886">
    <property type="term" value="C:plasma membrane"/>
    <property type="evidence" value="ECO:0007669"/>
    <property type="project" value="UniProtKB-SubCell"/>
</dbReference>
<dbReference type="InterPro" id="IPR000515">
    <property type="entry name" value="MetI-like"/>
</dbReference>
<dbReference type="PANTHER" id="PTHR43163">
    <property type="entry name" value="DIPEPTIDE TRANSPORT SYSTEM PERMEASE PROTEIN DPPB-RELATED"/>
    <property type="match status" value="1"/>
</dbReference>
<sequence length="132" mass="14201">MAALSIGSIAALSRIIRSEAIEVLGSEYLRTARSKRMSQLRLHLRHALPNLMTSTLTIAGLFLGSLIAGTVLVESIFAWPGLGMTIVQSIKEKDFPLAQTLVVVYGGIVLLINLAVDILLAILDSRSTIKDS</sequence>
<evidence type="ECO:0000313" key="10">
    <source>
        <dbReference type="Proteomes" id="UP000002007"/>
    </source>
</evidence>
<feature type="transmembrane region" description="Helical" evidence="7">
    <location>
        <begin position="58"/>
        <end position="79"/>
    </location>
</feature>
<dbReference type="KEGG" id="rsa:RSal33209_1309"/>
<gene>
    <name evidence="9" type="primary">dppB.2</name>
    <name evidence="9" type="ordered locus">RSal33209_1309</name>
</gene>
<dbReference type="AlphaFoldDB" id="A9WPS5"/>
<dbReference type="Proteomes" id="UP000002007">
    <property type="component" value="Chromosome"/>
</dbReference>
<dbReference type="EMBL" id="CP000910">
    <property type="protein sequence ID" value="ABY23046.1"/>
    <property type="molecule type" value="Genomic_DNA"/>
</dbReference>
<dbReference type="HOGENOM" id="CLU_036879_3_2_11"/>
<dbReference type="GO" id="GO:0071916">
    <property type="term" value="F:dipeptide transmembrane transporter activity"/>
    <property type="evidence" value="ECO:0007669"/>
    <property type="project" value="TreeGrafter"/>
</dbReference>
<evidence type="ECO:0000256" key="2">
    <source>
        <dbReference type="ARBA" id="ARBA00022448"/>
    </source>
</evidence>
<dbReference type="CDD" id="cd06261">
    <property type="entry name" value="TM_PBP2"/>
    <property type="match status" value="1"/>
</dbReference>
<organism evidence="9 10">
    <name type="scientific">Renibacterium salmoninarum (strain ATCC 33209 / DSM 20767 / JCM 11484 / NBRC 15589 / NCIMB 2235)</name>
    <dbReference type="NCBI Taxonomy" id="288705"/>
    <lineage>
        <taxon>Bacteria</taxon>
        <taxon>Bacillati</taxon>
        <taxon>Actinomycetota</taxon>
        <taxon>Actinomycetes</taxon>
        <taxon>Micrococcales</taxon>
        <taxon>Micrococcaceae</taxon>
        <taxon>Renibacterium</taxon>
    </lineage>
</organism>
<evidence type="ECO:0000313" key="9">
    <source>
        <dbReference type="EMBL" id="ABY23046.1"/>
    </source>
</evidence>
<keyword evidence="3" id="KW-1003">Cell membrane</keyword>
<evidence type="ECO:0000256" key="3">
    <source>
        <dbReference type="ARBA" id="ARBA00022475"/>
    </source>
</evidence>
<dbReference type="InterPro" id="IPR035906">
    <property type="entry name" value="MetI-like_sf"/>
</dbReference>
<feature type="transmembrane region" description="Helical" evidence="7">
    <location>
        <begin position="100"/>
        <end position="123"/>
    </location>
</feature>
<dbReference type="Pfam" id="PF00528">
    <property type="entry name" value="BPD_transp_1"/>
    <property type="match status" value="1"/>
</dbReference>
<feature type="domain" description="ABC transmembrane type-1" evidence="8">
    <location>
        <begin position="1"/>
        <end position="120"/>
    </location>
</feature>
<dbReference type="Gene3D" id="1.10.3720.10">
    <property type="entry name" value="MetI-like"/>
    <property type="match status" value="1"/>
</dbReference>
<evidence type="ECO:0000256" key="1">
    <source>
        <dbReference type="ARBA" id="ARBA00004651"/>
    </source>
</evidence>
<comment type="subcellular location">
    <subcellularLocation>
        <location evidence="1 7">Cell membrane</location>
        <topology evidence="1 7">Multi-pass membrane protein</topology>
    </subcellularLocation>
</comment>
<keyword evidence="10" id="KW-1185">Reference proteome</keyword>
<proteinExistence type="inferred from homology"/>